<evidence type="ECO:0000256" key="3">
    <source>
        <dbReference type="ARBA" id="ARBA00022630"/>
    </source>
</evidence>
<comment type="caution">
    <text evidence="7">The sequence shown here is derived from an EMBL/GenBank/DDBJ whole genome shotgun (WGS) entry which is preliminary data.</text>
</comment>
<evidence type="ECO:0000256" key="4">
    <source>
        <dbReference type="ARBA" id="ARBA00022827"/>
    </source>
</evidence>
<dbReference type="SUPFAM" id="SSF51905">
    <property type="entry name" value="FAD/NAD(P)-binding domain"/>
    <property type="match status" value="2"/>
</dbReference>
<evidence type="ECO:0000313" key="8">
    <source>
        <dbReference type="Proteomes" id="UP001444661"/>
    </source>
</evidence>
<dbReference type="Pfam" id="PF13450">
    <property type="entry name" value="NAD_binding_8"/>
    <property type="match status" value="1"/>
</dbReference>
<keyword evidence="3" id="KW-0285">Flavoprotein</keyword>
<evidence type="ECO:0000256" key="5">
    <source>
        <dbReference type="ARBA" id="ARBA00022857"/>
    </source>
</evidence>
<dbReference type="PANTHER" id="PTHR43098">
    <property type="entry name" value="L-ORNITHINE N(5)-MONOOXYGENASE-RELATED"/>
    <property type="match status" value="1"/>
</dbReference>
<keyword evidence="5" id="KW-0521">NADP</keyword>
<dbReference type="InterPro" id="IPR036188">
    <property type="entry name" value="FAD/NAD-bd_sf"/>
</dbReference>
<comment type="similarity">
    <text evidence="2">Belongs to the FAD-binding monooxygenase family.</text>
</comment>
<evidence type="ECO:0000256" key="6">
    <source>
        <dbReference type="ARBA" id="ARBA00023002"/>
    </source>
</evidence>
<dbReference type="Gene3D" id="3.50.50.60">
    <property type="entry name" value="FAD/NAD(P)-binding domain"/>
    <property type="match status" value="2"/>
</dbReference>
<keyword evidence="4" id="KW-0274">FAD</keyword>
<proteinExistence type="inferred from homology"/>
<evidence type="ECO:0000313" key="7">
    <source>
        <dbReference type="EMBL" id="KAK8034127.1"/>
    </source>
</evidence>
<gene>
    <name evidence="7" type="ORF">PG993_009122</name>
</gene>
<sequence length="634" mass="70208">MGSIEVDISTREKYVAERAKRLATANFAKRLEVSKDPSVRDLLQDPWADYDALAKEVPYLQNGSRIKFLIVGAGHSGLIHAYHLVKAGFDPKDLVLVDNAGGWGGTWYWNRYPGLQCDVEGYCYLPLLEESGFIPQNRYSHGEEIRQNAEHIAAKFGLQGMFCTSFVAADWNESEGRWDVTLRRQLGPDHEELNVDFTISTQFLITATGPLSSMSIPALPGLDDFRREKKVFHAARWDYEYTGGSPTEPHMINLRDKVVGIVGTAATAVQAVPELAKWAKHLYVFQRTPTYVGPHEDSRTTPELWDKVTKGGKPGWQDERIENLNLFFTDDPKVTSDMNLVQDERSRYPSLSAVWGSRSAVGLGPEKAADHTEWMLQREAPHAARLRKFINQTVKDPATAEKLTPWYPGWCKRPAFNNAYLQAFNLPNVTLVDTDGQGVQTYTRNGYALDCLVLATGFELSGSGSCPLASSQAACRGRGGRDLSDKWNSADFATFYGVCTNGFPNLFMSSGTNSAGSANMTGVYGSQARMTAHIIATATAGSGTDPDNTVVEVSKEAEQAWLDKLLGYATWYAPLLTTCPPTYFTGYRSGGEQVDEKELAMVKRKLLFPLGPVGYDHAGREYIHKGCLEGFIVR</sequence>
<accession>A0ABR1SII6</accession>
<evidence type="ECO:0000256" key="1">
    <source>
        <dbReference type="ARBA" id="ARBA00001974"/>
    </source>
</evidence>
<dbReference type="Proteomes" id="UP001444661">
    <property type="component" value="Unassembled WGS sequence"/>
</dbReference>
<protein>
    <submittedName>
        <fullName evidence="7">Cyclohexanone -monooxygenase</fullName>
    </submittedName>
</protein>
<comment type="cofactor">
    <cofactor evidence="1">
        <name>FAD</name>
        <dbReference type="ChEBI" id="CHEBI:57692"/>
    </cofactor>
</comment>
<keyword evidence="6" id="KW-0560">Oxidoreductase</keyword>
<evidence type="ECO:0000256" key="2">
    <source>
        <dbReference type="ARBA" id="ARBA00010139"/>
    </source>
</evidence>
<dbReference type="PANTHER" id="PTHR43098:SF2">
    <property type="entry name" value="FAD-BINDING MONOOXYGENASE AUSB-RELATED"/>
    <property type="match status" value="1"/>
</dbReference>
<name>A0ABR1SII6_9PEZI</name>
<reference evidence="7 8" key="1">
    <citation type="submission" date="2023-01" db="EMBL/GenBank/DDBJ databases">
        <title>Analysis of 21 Apiospora genomes using comparative genomics revels a genus with tremendous synthesis potential of carbohydrate active enzymes and secondary metabolites.</title>
        <authorList>
            <person name="Sorensen T."/>
        </authorList>
    </citation>
    <scope>NUCLEOTIDE SEQUENCE [LARGE SCALE GENOMIC DNA]</scope>
    <source>
        <strain evidence="7 8">CBS 33761</strain>
    </source>
</reference>
<dbReference type="EMBL" id="JAQQWK010000009">
    <property type="protein sequence ID" value="KAK8034127.1"/>
    <property type="molecule type" value="Genomic_DNA"/>
</dbReference>
<keyword evidence="8" id="KW-1185">Reference proteome</keyword>
<dbReference type="InterPro" id="IPR050775">
    <property type="entry name" value="FAD-binding_Monooxygenases"/>
</dbReference>
<organism evidence="7 8">
    <name type="scientific">Apiospora rasikravindrae</name>
    <dbReference type="NCBI Taxonomy" id="990691"/>
    <lineage>
        <taxon>Eukaryota</taxon>
        <taxon>Fungi</taxon>
        <taxon>Dikarya</taxon>
        <taxon>Ascomycota</taxon>
        <taxon>Pezizomycotina</taxon>
        <taxon>Sordariomycetes</taxon>
        <taxon>Xylariomycetidae</taxon>
        <taxon>Amphisphaeriales</taxon>
        <taxon>Apiosporaceae</taxon>
        <taxon>Apiospora</taxon>
    </lineage>
</organism>